<protein>
    <recommendedName>
        <fullName evidence="3">Integrase, catalytic region, zinc finger, CCHC-type, peptidase aspartic, catalytic</fullName>
    </recommendedName>
</protein>
<proteinExistence type="predicted"/>
<name>A0A699GUB7_TANCI</name>
<accession>A0A699GUB7</accession>
<reference evidence="2" key="1">
    <citation type="journal article" date="2019" name="Sci. Rep.">
        <title>Draft genome of Tanacetum cinerariifolium, the natural source of mosquito coil.</title>
        <authorList>
            <person name="Yamashiro T."/>
            <person name="Shiraishi A."/>
            <person name="Satake H."/>
            <person name="Nakayama K."/>
        </authorList>
    </citation>
    <scope>NUCLEOTIDE SEQUENCE</scope>
</reference>
<gene>
    <name evidence="2" type="ORF">Tci_198262</name>
</gene>
<evidence type="ECO:0000256" key="1">
    <source>
        <dbReference type="SAM" id="MobiDB-lite"/>
    </source>
</evidence>
<sequence>MMEQQVLSLVGETQLVVFMKLEGYDMHFEELMVVYDRVVFETLVGMVVDDEVLHKLVSMVEKNELFEELMIVVVDTEHNLTEFDKEILEFLRFLGHSAQIKTLTDVNVNKLYQPWRSFVAVINKCMTGKSTSFDSLRLSQAQFLCGLYHKRNKPSIPRRNNINWHYVRDDILFSTIKVEYYACTTREAAPKPKASARKKKGGSASSTTPPTPIATPTPTKTVVAAPRLSATAKGKQPARARSPTEPSDVERTQAEQLNIVLRRSRHEMHISQQ</sequence>
<feature type="non-terminal residue" evidence="2">
    <location>
        <position position="273"/>
    </location>
</feature>
<feature type="region of interest" description="Disordered" evidence="1">
    <location>
        <begin position="189"/>
        <end position="254"/>
    </location>
</feature>
<dbReference type="AlphaFoldDB" id="A0A699GUB7"/>
<organism evidence="2">
    <name type="scientific">Tanacetum cinerariifolium</name>
    <name type="common">Dalmatian daisy</name>
    <name type="synonym">Chrysanthemum cinerariifolium</name>
    <dbReference type="NCBI Taxonomy" id="118510"/>
    <lineage>
        <taxon>Eukaryota</taxon>
        <taxon>Viridiplantae</taxon>
        <taxon>Streptophyta</taxon>
        <taxon>Embryophyta</taxon>
        <taxon>Tracheophyta</taxon>
        <taxon>Spermatophyta</taxon>
        <taxon>Magnoliopsida</taxon>
        <taxon>eudicotyledons</taxon>
        <taxon>Gunneridae</taxon>
        <taxon>Pentapetalae</taxon>
        <taxon>asterids</taxon>
        <taxon>campanulids</taxon>
        <taxon>Asterales</taxon>
        <taxon>Asteraceae</taxon>
        <taxon>Asteroideae</taxon>
        <taxon>Anthemideae</taxon>
        <taxon>Anthemidinae</taxon>
        <taxon>Tanacetum</taxon>
    </lineage>
</organism>
<feature type="compositionally biased region" description="Low complexity" evidence="1">
    <location>
        <begin position="216"/>
        <end position="226"/>
    </location>
</feature>
<dbReference type="EMBL" id="BKCJ010051311">
    <property type="protein sequence ID" value="GEW26286.1"/>
    <property type="molecule type" value="Genomic_DNA"/>
</dbReference>
<evidence type="ECO:0008006" key="3">
    <source>
        <dbReference type="Google" id="ProtNLM"/>
    </source>
</evidence>
<comment type="caution">
    <text evidence="2">The sequence shown here is derived from an EMBL/GenBank/DDBJ whole genome shotgun (WGS) entry which is preliminary data.</text>
</comment>
<evidence type="ECO:0000313" key="2">
    <source>
        <dbReference type="EMBL" id="GEW26286.1"/>
    </source>
</evidence>